<evidence type="ECO:0000256" key="1">
    <source>
        <dbReference type="SAM" id="MobiDB-lite"/>
    </source>
</evidence>
<protein>
    <submittedName>
        <fullName evidence="2">Uncharacterized protein</fullName>
    </submittedName>
</protein>
<dbReference type="EMBL" id="CP126657">
    <property type="protein sequence ID" value="WJZ97405.1"/>
    <property type="molecule type" value="Genomic_DNA"/>
</dbReference>
<keyword evidence="3" id="KW-1185">Reference proteome</keyword>
<sequence>MSFRDENEDGRDLRKPFLHTGNWYRKGSRQSSMMRSSQVIRDSSVSIITCVLSSTTPGTREKKPKTGEKMGEEDQKG</sequence>
<name>A0ABY9CRQ8_VITVI</name>
<dbReference type="Proteomes" id="UP001227230">
    <property type="component" value="Chromosome 10"/>
</dbReference>
<accession>A0ABY9CRQ8</accession>
<reference evidence="2 3" key="1">
    <citation type="journal article" date="2023" name="Hortic Res">
        <title>The complete reference genome for grapevine (Vitis vinifera L.) genetics and breeding.</title>
        <authorList>
            <person name="Shi X."/>
            <person name="Cao S."/>
            <person name="Wang X."/>
            <person name="Huang S."/>
            <person name="Wang Y."/>
            <person name="Liu Z."/>
            <person name="Liu W."/>
            <person name="Leng X."/>
            <person name="Peng Y."/>
            <person name="Wang N."/>
            <person name="Wang Y."/>
            <person name="Ma Z."/>
            <person name="Xu X."/>
            <person name="Zhang F."/>
            <person name="Xue H."/>
            <person name="Zhong H."/>
            <person name="Wang Y."/>
            <person name="Zhang K."/>
            <person name="Velt A."/>
            <person name="Avia K."/>
            <person name="Holtgrawe D."/>
            <person name="Grimplet J."/>
            <person name="Matus J.T."/>
            <person name="Ware D."/>
            <person name="Wu X."/>
            <person name="Wang H."/>
            <person name="Liu C."/>
            <person name="Fang Y."/>
            <person name="Rustenholz C."/>
            <person name="Cheng Z."/>
            <person name="Xiao H."/>
            <person name="Zhou Y."/>
        </authorList>
    </citation>
    <scope>NUCLEOTIDE SEQUENCE [LARGE SCALE GENOMIC DNA]</scope>
    <source>
        <strain evidence="3">cv. Pinot noir / PN40024</strain>
        <tissue evidence="2">Leaf</tissue>
    </source>
</reference>
<proteinExistence type="predicted"/>
<feature type="compositionally biased region" description="Basic and acidic residues" evidence="1">
    <location>
        <begin position="59"/>
        <end position="77"/>
    </location>
</feature>
<evidence type="ECO:0000313" key="2">
    <source>
        <dbReference type="EMBL" id="WJZ97405.1"/>
    </source>
</evidence>
<feature type="region of interest" description="Disordered" evidence="1">
    <location>
        <begin position="1"/>
        <end position="21"/>
    </location>
</feature>
<gene>
    <name evidence="2" type="ORF">VitviT2T_016010</name>
</gene>
<feature type="region of interest" description="Disordered" evidence="1">
    <location>
        <begin position="51"/>
        <end position="77"/>
    </location>
</feature>
<evidence type="ECO:0000313" key="3">
    <source>
        <dbReference type="Proteomes" id="UP001227230"/>
    </source>
</evidence>
<organism evidence="2 3">
    <name type="scientific">Vitis vinifera</name>
    <name type="common">Grape</name>
    <dbReference type="NCBI Taxonomy" id="29760"/>
    <lineage>
        <taxon>Eukaryota</taxon>
        <taxon>Viridiplantae</taxon>
        <taxon>Streptophyta</taxon>
        <taxon>Embryophyta</taxon>
        <taxon>Tracheophyta</taxon>
        <taxon>Spermatophyta</taxon>
        <taxon>Magnoliopsida</taxon>
        <taxon>eudicotyledons</taxon>
        <taxon>Gunneridae</taxon>
        <taxon>Pentapetalae</taxon>
        <taxon>rosids</taxon>
        <taxon>Vitales</taxon>
        <taxon>Vitaceae</taxon>
        <taxon>Viteae</taxon>
        <taxon>Vitis</taxon>
    </lineage>
</organism>